<dbReference type="Proteomes" id="UP000179467">
    <property type="component" value="Unassembled WGS sequence"/>
</dbReference>
<dbReference type="EMBL" id="MIPT01000001">
    <property type="protein sequence ID" value="OHT19747.1"/>
    <property type="molecule type" value="Genomic_DNA"/>
</dbReference>
<gene>
    <name evidence="1" type="ORF">BHE75_01736</name>
</gene>
<comment type="caution">
    <text evidence="1">The sequence shown here is derived from an EMBL/GenBank/DDBJ whole genome shotgun (WGS) entry which is preliminary data.</text>
</comment>
<proteinExistence type="predicted"/>
<sequence>MERPEAIKKEAERARRIAALSHNQSVVKILIDYAEELERCLEQCRDKAGSVG</sequence>
<organism evidence="1 2">
    <name type="scientific">Edaphosphingomonas haloaromaticamans</name>
    <dbReference type="NCBI Taxonomy" id="653954"/>
    <lineage>
        <taxon>Bacteria</taxon>
        <taxon>Pseudomonadati</taxon>
        <taxon>Pseudomonadota</taxon>
        <taxon>Alphaproteobacteria</taxon>
        <taxon>Sphingomonadales</taxon>
        <taxon>Rhizorhabdaceae</taxon>
        <taxon>Edaphosphingomonas</taxon>
    </lineage>
</organism>
<evidence type="ECO:0000313" key="1">
    <source>
        <dbReference type="EMBL" id="OHT19747.1"/>
    </source>
</evidence>
<evidence type="ECO:0000313" key="2">
    <source>
        <dbReference type="Proteomes" id="UP000179467"/>
    </source>
</evidence>
<keyword evidence="2" id="KW-1185">Reference proteome</keyword>
<protein>
    <submittedName>
        <fullName evidence="1">Uncharacterized protein</fullName>
    </submittedName>
</protein>
<reference evidence="1 2" key="1">
    <citation type="submission" date="2016-09" db="EMBL/GenBank/DDBJ databases">
        <title>Metabolic pathway, cell adaptation mechanisms and a novel monoxygenase revealed through proteogenomic-transcription analysis of a Sphingomonas haloaromaticamans strain degrading the fungicide ortho-phenylphenol.</title>
        <authorList>
            <person name="Perruchon C."/>
            <person name="Papadopoulou E.S."/>
            <person name="Rousidou C."/>
            <person name="Vasileiadis S."/>
            <person name="Tanou G."/>
            <person name="Amoutzias G."/>
            <person name="Molassiotis A."/>
            <person name="Karpouzas D.G."/>
        </authorList>
    </citation>
    <scope>NUCLEOTIDE SEQUENCE [LARGE SCALE GENOMIC DNA]</scope>
    <source>
        <strain evidence="1 2">P3</strain>
    </source>
</reference>
<accession>A0A1S1HC87</accession>
<dbReference type="AlphaFoldDB" id="A0A1S1HC87"/>
<name>A0A1S1HC87_9SPHN</name>
<dbReference type="RefSeq" id="WP_170112671.1">
    <property type="nucleotide sequence ID" value="NZ_MIPT01000001.1"/>
</dbReference>